<dbReference type="RefSeq" id="WP_283753369.1">
    <property type="nucleotide sequence ID" value="NZ_JAQOSP010000063.1"/>
</dbReference>
<keyword evidence="2" id="KW-0238">DNA-binding</keyword>
<accession>A0ABT7ATH3</accession>
<dbReference type="PRINTS" id="PR00032">
    <property type="entry name" value="HTHARAC"/>
</dbReference>
<dbReference type="SUPFAM" id="SSF46689">
    <property type="entry name" value="Homeodomain-like"/>
    <property type="match status" value="2"/>
</dbReference>
<keyword evidence="1" id="KW-0805">Transcription regulation</keyword>
<feature type="domain" description="HTH araC/xylS-type" evidence="4">
    <location>
        <begin position="186"/>
        <end position="284"/>
    </location>
</feature>
<evidence type="ECO:0000256" key="2">
    <source>
        <dbReference type="ARBA" id="ARBA00023125"/>
    </source>
</evidence>
<dbReference type="InterPro" id="IPR018062">
    <property type="entry name" value="HTH_AraC-typ_CS"/>
</dbReference>
<evidence type="ECO:0000256" key="3">
    <source>
        <dbReference type="ARBA" id="ARBA00023163"/>
    </source>
</evidence>
<gene>
    <name evidence="5" type="ORF">PMG71_09255</name>
</gene>
<evidence type="ECO:0000259" key="4">
    <source>
        <dbReference type="PROSITE" id="PS01124"/>
    </source>
</evidence>
<dbReference type="PROSITE" id="PS00041">
    <property type="entry name" value="HTH_ARAC_FAMILY_1"/>
    <property type="match status" value="1"/>
</dbReference>
<dbReference type="EMBL" id="JAQOSP010000063">
    <property type="protein sequence ID" value="MDJ1169611.1"/>
    <property type="molecule type" value="Genomic_DNA"/>
</dbReference>
<dbReference type="InterPro" id="IPR020449">
    <property type="entry name" value="Tscrpt_reg_AraC-type_HTH"/>
</dbReference>
<dbReference type="InterPro" id="IPR050204">
    <property type="entry name" value="AraC_XylS_family_regulators"/>
</dbReference>
<keyword evidence="6" id="KW-1185">Reference proteome</keyword>
<dbReference type="Pfam" id="PF12833">
    <property type="entry name" value="HTH_18"/>
    <property type="match status" value="1"/>
</dbReference>
<evidence type="ECO:0000313" key="5">
    <source>
        <dbReference type="EMBL" id="MDJ1169611.1"/>
    </source>
</evidence>
<dbReference type="PROSITE" id="PS01124">
    <property type="entry name" value="HTH_ARAC_FAMILY_2"/>
    <property type="match status" value="1"/>
</dbReference>
<dbReference type="InterPro" id="IPR009057">
    <property type="entry name" value="Homeodomain-like_sf"/>
</dbReference>
<keyword evidence="3" id="KW-0804">Transcription</keyword>
<proteinExistence type="predicted"/>
<dbReference type="InterPro" id="IPR018060">
    <property type="entry name" value="HTH_AraC"/>
</dbReference>
<dbReference type="PANTHER" id="PTHR46796:SF6">
    <property type="entry name" value="ARAC SUBFAMILY"/>
    <property type="match status" value="1"/>
</dbReference>
<evidence type="ECO:0000313" key="6">
    <source>
        <dbReference type="Proteomes" id="UP001235303"/>
    </source>
</evidence>
<dbReference type="Proteomes" id="UP001235303">
    <property type="component" value="Unassembled WGS sequence"/>
</dbReference>
<evidence type="ECO:0000256" key="1">
    <source>
        <dbReference type="ARBA" id="ARBA00023015"/>
    </source>
</evidence>
<comment type="caution">
    <text evidence="5">The sequence shown here is derived from an EMBL/GenBank/DDBJ whole genome shotgun (WGS) entry which is preliminary data.</text>
</comment>
<dbReference type="SUPFAM" id="SSF51182">
    <property type="entry name" value="RmlC-like cupins"/>
    <property type="match status" value="1"/>
</dbReference>
<dbReference type="InterPro" id="IPR011051">
    <property type="entry name" value="RmlC_Cupin_sf"/>
</dbReference>
<sequence>MQNHALSPVENHDWSEHQERVQVTRLQNPTGEGSCHFRDEHSLFISLSPRPIEYMQSQDGKTYRGLYRAGDLLITPANTPLFVRWEGEEDCLCLQVSDRFLRDVARETLSQDSDRLQIIPQFQVRHSPLEAIAKMLLAESQQPELTSPLYLDSLTHVLAINFLRHHATIQPQLPVYEGGLPPRQLQRILDYIDAHLDQPIQLKNLAQLLNMSPFHFSRLFKQSIGLSPHQYVIQQRIERAKQILKSGDRSIIEIALDCGFSSHSHLSKQFRQVTGMTPKAYRNS</sequence>
<name>A0ABT7ATH3_9CYAN</name>
<dbReference type="PANTHER" id="PTHR46796">
    <property type="entry name" value="HTH-TYPE TRANSCRIPTIONAL ACTIVATOR RHAS-RELATED"/>
    <property type="match status" value="1"/>
</dbReference>
<organism evidence="5 6">
    <name type="scientific">Roseofilum acuticapitatum BLCC-M154</name>
    <dbReference type="NCBI Taxonomy" id="3022444"/>
    <lineage>
        <taxon>Bacteria</taxon>
        <taxon>Bacillati</taxon>
        <taxon>Cyanobacteriota</taxon>
        <taxon>Cyanophyceae</taxon>
        <taxon>Desertifilales</taxon>
        <taxon>Desertifilaceae</taxon>
        <taxon>Roseofilum</taxon>
        <taxon>Roseofilum acuticapitatum</taxon>
    </lineage>
</organism>
<dbReference type="Gene3D" id="1.10.10.60">
    <property type="entry name" value="Homeodomain-like"/>
    <property type="match status" value="2"/>
</dbReference>
<reference evidence="5 6" key="1">
    <citation type="submission" date="2023-01" db="EMBL/GenBank/DDBJ databases">
        <title>Novel diversity within Roseofilum (Cyanobacteria; Desertifilaceae) from marine benthic mats with descriptions of four novel species.</title>
        <authorList>
            <person name="Wang Y."/>
            <person name="Berthold D.E."/>
            <person name="Hu J."/>
            <person name="Lefler F.W."/>
            <person name="Laughinghouse H.D. IV."/>
        </authorList>
    </citation>
    <scope>NUCLEOTIDE SEQUENCE [LARGE SCALE GENOMIC DNA]</scope>
    <source>
        <strain evidence="5 6">BLCC-M154</strain>
    </source>
</reference>
<protein>
    <submittedName>
        <fullName evidence="5">AraC family transcriptional regulator</fullName>
    </submittedName>
</protein>
<dbReference type="SMART" id="SM00342">
    <property type="entry name" value="HTH_ARAC"/>
    <property type="match status" value="1"/>
</dbReference>